<evidence type="ECO:0000256" key="5">
    <source>
        <dbReference type="SAM" id="MobiDB-lite"/>
    </source>
</evidence>
<feature type="compositionally biased region" description="Pro residues" evidence="5">
    <location>
        <begin position="309"/>
        <end position="319"/>
    </location>
</feature>
<dbReference type="GO" id="GO:0006508">
    <property type="term" value="P:proteolysis"/>
    <property type="evidence" value="ECO:0007669"/>
    <property type="project" value="UniProtKB-KW"/>
</dbReference>
<evidence type="ECO:0000256" key="4">
    <source>
        <dbReference type="ARBA" id="ARBA00022807"/>
    </source>
</evidence>
<evidence type="ECO:0000256" key="3">
    <source>
        <dbReference type="ARBA" id="ARBA00022801"/>
    </source>
</evidence>
<comment type="similarity">
    <text evidence="1">Belongs to the peptidase C40 family.</text>
</comment>
<sequence>MADASRIRSPEGGSAMTEPNRTRPVSRVKPATVFSTVAIGAVTASVAVVGGAGPAVADDYPSWAEIEQAKQNEQTKQAEIARLGELLAGLQQQADAAIQASQIADEAWRNAVIARDAQVERERVLAKRAGEAEAVAEISRMRAGLLAAHLARSAGTDLGAELAFSGDPEELLQQLGMAAQLGSRSQTISEQATADRNSAESLRRQADRAASERKRLAAAAEQRATEARAAADAAAAAVAEAARRSTELYAQLASLKDTTADLERQRAEGIAREQAEAAAAAAAAEAAAAAAAAEQAANPPTSGGASGPAPAPDPAPAPPDGSAVEAAIAYASAQLGEPYVLGGAGPDVWDCSGLTMQAYGSAGIWIGPHSATAQYRTLAGQGKAVPLGQIQRGDLLFWGGGGDYYHVAIYLGGGRILEAPREGVPVRDYFIWGSPAAAARPAA</sequence>
<dbReference type="InterPro" id="IPR000064">
    <property type="entry name" value="NLP_P60_dom"/>
</dbReference>
<keyword evidence="4" id="KW-0788">Thiol protease</keyword>
<proteinExistence type="inferred from homology"/>
<keyword evidence="8" id="KW-1185">Reference proteome</keyword>
<feature type="region of interest" description="Disordered" evidence="5">
    <location>
        <begin position="292"/>
        <end position="322"/>
    </location>
</feature>
<evidence type="ECO:0000313" key="8">
    <source>
        <dbReference type="Proteomes" id="UP000324678"/>
    </source>
</evidence>
<reference evidence="7 8" key="1">
    <citation type="submission" date="2019-09" db="EMBL/GenBank/DDBJ databases">
        <title>Genome sequencing of strain KACC 19306.</title>
        <authorList>
            <person name="Heo J."/>
            <person name="Kim S.-J."/>
            <person name="Kim J.-S."/>
            <person name="Hong S.-B."/>
            <person name="Kwon S.-W."/>
        </authorList>
    </citation>
    <scope>NUCLEOTIDE SEQUENCE [LARGE SCALE GENOMIC DNA]</scope>
    <source>
        <strain evidence="7 8">KACC 19306</strain>
    </source>
</reference>
<gene>
    <name evidence="7" type="ORF">FLP10_12070</name>
</gene>
<dbReference type="InterPro" id="IPR051794">
    <property type="entry name" value="PG_Endopeptidase_C40"/>
</dbReference>
<evidence type="ECO:0000259" key="6">
    <source>
        <dbReference type="PROSITE" id="PS51935"/>
    </source>
</evidence>
<dbReference type="AlphaFoldDB" id="A0A5C1YJ17"/>
<feature type="compositionally biased region" description="Low complexity" evidence="5">
    <location>
        <begin position="292"/>
        <end position="303"/>
    </location>
</feature>
<dbReference type="PANTHER" id="PTHR47359">
    <property type="entry name" value="PEPTIDOGLYCAN DL-ENDOPEPTIDASE CWLO"/>
    <property type="match status" value="1"/>
</dbReference>
<keyword evidence="2" id="KW-0645">Protease</keyword>
<protein>
    <submittedName>
        <fullName evidence="7">NlpC/P60 family protein</fullName>
    </submittedName>
</protein>
<evidence type="ECO:0000256" key="1">
    <source>
        <dbReference type="ARBA" id="ARBA00007074"/>
    </source>
</evidence>
<dbReference type="Gene3D" id="3.90.1720.10">
    <property type="entry name" value="endopeptidase domain like (from Nostoc punctiforme)"/>
    <property type="match status" value="1"/>
</dbReference>
<accession>A0A5C1YJ17</accession>
<dbReference type="PANTHER" id="PTHR47359:SF3">
    <property type="entry name" value="NLP_P60 DOMAIN-CONTAINING PROTEIN-RELATED"/>
    <property type="match status" value="1"/>
</dbReference>
<name>A0A5C1YJ17_9MICO</name>
<evidence type="ECO:0000256" key="2">
    <source>
        <dbReference type="ARBA" id="ARBA00022670"/>
    </source>
</evidence>
<organism evidence="7 8">
    <name type="scientific">Agromyces intestinalis</name>
    <dbReference type="NCBI Taxonomy" id="2592652"/>
    <lineage>
        <taxon>Bacteria</taxon>
        <taxon>Bacillati</taxon>
        <taxon>Actinomycetota</taxon>
        <taxon>Actinomycetes</taxon>
        <taxon>Micrococcales</taxon>
        <taxon>Microbacteriaceae</taxon>
        <taxon>Agromyces</taxon>
    </lineage>
</organism>
<dbReference type="Proteomes" id="UP000324678">
    <property type="component" value="Chromosome"/>
</dbReference>
<feature type="region of interest" description="Disordered" evidence="5">
    <location>
        <begin position="1"/>
        <end position="27"/>
    </location>
</feature>
<dbReference type="SUPFAM" id="SSF54001">
    <property type="entry name" value="Cysteine proteinases"/>
    <property type="match status" value="1"/>
</dbReference>
<dbReference type="InterPro" id="IPR038765">
    <property type="entry name" value="Papain-like_cys_pep_sf"/>
</dbReference>
<dbReference type="KEGG" id="ail:FLP10_12070"/>
<dbReference type="PROSITE" id="PS51935">
    <property type="entry name" value="NLPC_P60"/>
    <property type="match status" value="1"/>
</dbReference>
<feature type="domain" description="NlpC/P60" evidence="6">
    <location>
        <begin position="321"/>
        <end position="443"/>
    </location>
</feature>
<dbReference type="EMBL" id="CP043505">
    <property type="protein sequence ID" value="QEO15067.1"/>
    <property type="molecule type" value="Genomic_DNA"/>
</dbReference>
<keyword evidence="3" id="KW-0378">Hydrolase</keyword>
<dbReference type="Pfam" id="PF00877">
    <property type="entry name" value="NLPC_P60"/>
    <property type="match status" value="1"/>
</dbReference>
<dbReference type="OrthoDB" id="5177647at2"/>
<evidence type="ECO:0000313" key="7">
    <source>
        <dbReference type="EMBL" id="QEO15067.1"/>
    </source>
</evidence>
<dbReference type="GO" id="GO:0008234">
    <property type="term" value="F:cysteine-type peptidase activity"/>
    <property type="evidence" value="ECO:0007669"/>
    <property type="project" value="UniProtKB-KW"/>
</dbReference>